<sequence>MAAAEAMANRHIVSTILHELSNMTYKDRRQYGPDQPVEFLEFRPTLVPSIRVNRLWADEGTSILWRRFPHLPALQEMAPARRQYYANKVHEVFSMGPPQGHPEAFDYLHGLHWPSLKSAELEVDWQKHGDSFSSMLQPALQQLEIGGQQSGGSSYFADVVLPSLFFPCKTLKTIHINPDTISDGDPLPSSVLLEYLDSMPTISAIEIKGTNFVAKDALFLRLSQRAGLESLEIDLEPGISVLSRLQGPDALPSPFASLKRLHIMCYPEIALSLPAHLHKIEDLHVEVARIPNQSVRESDFEILEGFTATLSHCPNLRTLKVGLALIAENFPSYASLPRLGGPALVRLAENCPKLEDLNLFSIEPSAIDGSSISSEHFDQFCQRLPRLRKLGLKLHPATTSVLQQTALQSLGKYCQDIEVLRLKIPILLPALTSDIVPQILVSDDATHSTVLPMPRTTPDDPVVSDSVAHSSRPSSSDSAYPPSPLFPNLTLLAIARPETMLAVSSDSFTVSSMSNSVSEIIDPEVEEDLVRSWARPLLLHFPKLEVLEAWGDWIGKDSDSLTYYLPSEEILATTWDFLSGVEQDLWDDDLEDEVSWEGSDDWDKASLMNEYIAPDVELGKLSVYDEEPEGTLTPGPVTTNRSFFPHSDELAEPELSPGLPMDQQFAPQMTAPTLGS</sequence>
<organism evidence="2 3">
    <name type="scientific">Corynespora cassiicola Philippines</name>
    <dbReference type="NCBI Taxonomy" id="1448308"/>
    <lineage>
        <taxon>Eukaryota</taxon>
        <taxon>Fungi</taxon>
        <taxon>Dikarya</taxon>
        <taxon>Ascomycota</taxon>
        <taxon>Pezizomycotina</taxon>
        <taxon>Dothideomycetes</taxon>
        <taxon>Pleosporomycetidae</taxon>
        <taxon>Pleosporales</taxon>
        <taxon>Corynesporascaceae</taxon>
        <taxon>Corynespora</taxon>
    </lineage>
</organism>
<reference evidence="2 3" key="1">
    <citation type="journal article" date="2018" name="Front. Microbiol.">
        <title>Genome-Wide Analysis of Corynespora cassiicola Leaf Fall Disease Putative Effectors.</title>
        <authorList>
            <person name="Lopez D."/>
            <person name="Ribeiro S."/>
            <person name="Label P."/>
            <person name="Fumanal B."/>
            <person name="Venisse J.S."/>
            <person name="Kohler A."/>
            <person name="de Oliveira R.R."/>
            <person name="Labutti K."/>
            <person name="Lipzen A."/>
            <person name="Lail K."/>
            <person name="Bauer D."/>
            <person name="Ohm R.A."/>
            <person name="Barry K.W."/>
            <person name="Spatafora J."/>
            <person name="Grigoriev I.V."/>
            <person name="Martin F.M."/>
            <person name="Pujade-Renaud V."/>
        </authorList>
    </citation>
    <scope>NUCLEOTIDE SEQUENCE [LARGE SCALE GENOMIC DNA]</scope>
    <source>
        <strain evidence="2 3">Philippines</strain>
    </source>
</reference>
<dbReference type="OrthoDB" id="2305901at2759"/>
<dbReference type="PANTHER" id="PTHR38926">
    <property type="entry name" value="F-BOX DOMAIN CONTAINING PROTEIN, EXPRESSED"/>
    <property type="match status" value="1"/>
</dbReference>
<protein>
    <recommendedName>
        <fullName evidence="4">F-box domain-containing protein</fullName>
    </recommendedName>
</protein>
<dbReference type="AlphaFoldDB" id="A0A2T2NJC7"/>
<name>A0A2T2NJC7_CORCC</name>
<feature type="compositionally biased region" description="Low complexity" evidence="1">
    <location>
        <begin position="463"/>
        <end position="480"/>
    </location>
</feature>
<dbReference type="SUPFAM" id="SSF52047">
    <property type="entry name" value="RNI-like"/>
    <property type="match status" value="1"/>
</dbReference>
<feature type="region of interest" description="Disordered" evidence="1">
    <location>
        <begin position="627"/>
        <end position="676"/>
    </location>
</feature>
<dbReference type="EMBL" id="KZ678137">
    <property type="protein sequence ID" value="PSN65545.1"/>
    <property type="molecule type" value="Genomic_DNA"/>
</dbReference>
<proteinExistence type="predicted"/>
<feature type="compositionally biased region" description="Polar residues" evidence="1">
    <location>
        <begin position="665"/>
        <end position="676"/>
    </location>
</feature>
<evidence type="ECO:0000256" key="1">
    <source>
        <dbReference type="SAM" id="MobiDB-lite"/>
    </source>
</evidence>
<dbReference type="Proteomes" id="UP000240883">
    <property type="component" value="Unassembled WGS sequence"/>
</dbReference>
<accession>A0A2T2NJC7</accession>
<gene>
    <name evidence="2" type="ORF">BS50DRAFT_61107</name>
</gene>
<evidence type="ECO:0000313" key="2">
    <source>
        <dbReference type="EMBL" id="PSN65545.1"/>
    </source>
</evidence>
<dbReference type="PANTHER" id="PTHR38926:SF72">
    <property type="entry name" value="IM:7136021-RELATED"/>
    <property type="match status" value="1"/>
</dbReference>
<evidence type="ECO:0000313" key="3">
    <source>
        <dbReference type="Proteomes" id="UP000240883"/>
    </source>
</evidence>
<dbReference type="InterPro" id="IPR032675">
    <property type="entry name" value="LRR_dom_sf"/>
</dbReference>
<evidence type="ECO:0008006" key="4">
    <source>
        <dbReference type="Google" id="ProtNLM"/>
    </source>
</evidence>
<feature type="region of interest" description="Disordered" evidence="1">
    <location>
        <begin position="449"/>
        <end position="481"/>
    </location>
</feature>
<keyword evidence="3" id="KW-1185">Reference proteome</keyword>
<dbReference type="Gene3D" id="3.80.10.10">
    <property type="entry name" value="Ribonuclease Inhibitor"/>
    <property type="match status" value="1"/>
</dbReference>